<dbReference type="Pfam" id="PF13289">
    <property type="entry name" value="SIR2_2"/>
    <property type="match status" value="1"/>
</dbReference>
<organism evidence="1 2">
    <name type="scientific">Caballeronia novacaledonica</name>
    <dbReference type="NCBI Taxonomy" id="1544861"/>
    <lineage>
        <taxon>Bacteria</taxon>
        <taxon>Pseudomonadati</taxon>
        <taxon>Pseudomonadota</taxon>
        <taxon>Betaproteobacteria</taxon>
        <taxon>Burkholderiales</taxon>
        <taxon>Burkholderiaceae</taxon>
        <taxon>Caballeronia</taxon>
    </lineage>
</organism>
<dbReference type="AlphaFoldDB" id="A0AA37MU78"/>
<dbReference type="EMBL" id="BPUS01000017">
    <property type="protein sequence ID" value="GJH28694.1"/>
    <property type="molecule type" value="Genomic_DNA"/>
</dbReference>
<dbReference type="Proteomes" id="UP001055111">
    <property type="component" value="Unassembled WGS sequence"/>
</dbReference>
<dbReference type="Gene3D" id="3.40.50.1220">
    <property type="entry name" value="TPP-binding domain"/>
    <property type="match status" value="1"/>
</dbReference>
<accession>A0AA37MU78</accession>
<comment type="caution">
    <text evidence="1">The sequence shown here is derived from an EMBL/GenBank/DDBJ whole genome shotgun (WGS) entry which is preliminary data.</text>
</comment>
<name>A0AA37MU78_9BURK</name>
<protein>
    <submittedName>
        <fullName evidence="1">SIR2 family protein</fullName>
    </submittedName>
</protein>
<gene>
    <name evidence="1" type="ORF">CBA19CS42_29280</name>
</gene>
<evidence type="ECO:0000313" key="1">
    <source>
        <dbReference type="EMBL" id="GJH28694.1"/>
    </source>
</evidence>
<sequence length="901" mass="100667">MIFDWAILPESIPCAAAIGKSVCKMMQTITDRFRGSEVAESTVQRLVRFLQESKRPILFVGAGVSAAAGVPIWGKLLEELAEWLRPTDALTANKMRELVRSGDLLRAAEFFYMSDATESERLRALVARLNPKDPSAIHLLCRLPVKGALTTNFDRLLNNGFAAQRQVAPNDFRRGDSSFQQLLWNEDLFVGRIHGFVEQPQSIVLTKSHFSGLADDPIYRDVLTHFATRSNLLFVGFSFGDPAIENVLSDINRLYGPLTQGEHLALVPSDLAEDTSNKLRRLNVEQLRYDHPADDRAHSQLWELIRQAGEAVDAEKQQSVAVPVPQSLFDTAKRYLASCYARLHLGTQVTPLRDAVIEGMVSALLQNHAPRAVPVKELVEAIHHDFALPMREAEKVVHDCLESLSSERLCSWHKKNSIPTAAWNGSADDETRLDNAIRTLVKSAADRAVVQESLKITDLTTETLNAFFKHLVLQRGWDLGAAFAAGKTPQDTDVKQLMFSLAGATLSTMDIQALVRVCESMLLTPTAREAKILSELGRASFALELALKAPHSQFFHSEVLPRRVYLDANVLMPAFTQGHPLCKIYDDCLSRLKNAAAKAGGLKICTTYGYLNEVISHRRLAIEEYQANPDFFSEDLQREVIFFGTGNVNVFKGAYANLLLASPDLTFPRFIDEFAPYADERELVKWLHSRGVLTVNKFESSGMDVPGMTVELQKQYGQDLTQRKNITLIDHDAIQLAALRRDVENGDRVVFVTADKRLREIVAAGPHKNVAEHMMSHIGLTQLIDLLVGIDGNDRGLAHLIWGARVSEKANEVRHYFTARCLQTYDEAMAMELPDLVDQFADMVLAEAQRQNVPTDNGHRELFAIAGTFEDRFFEAMREKVEARSKQINWTGASVRSGVRL</sequence>
<evidence type="ECO:0000313" key="2">
    <source>
        <dbReference type="Proteomes" id="UP001055111"/>
    </source>
</evidence>
<proteinExistence type="predicted"/>
<dbReference type="SUPFAM" id="SSF52467">
    <property type="entry name" value="DHS-like NAD/FAD-binding domain"/>
    <property type="match status" value="1"/>
</dbReference>
<dbReference type="RefSeq" id="WP_238215626.1">
    <property type="nucleotide sequence ID" value="NZ_BPUS01000017.1"/>
</dbReference>
<dbReference type="InterPro" id="IPR029035">
    <property type="entry name" value="DHS-like_NAD/FAD-binding_dom"/>
</dbReference>
<reference evidence="1" key="1">
    <citation type="submission" date="2022-09" db="EMBL/GenBank/DDBJ databases">
        <title>Isolation and characterization of 3-chlorobenzoate degrading bacteria from soils in Shizuoka.</title>
        <authorList>
            <person name="Ifat A."/>
            <person name="Ogawa N."/>
            <person name="Kimbara K."/>
            <person name="Moriuchi R."/>
            <person name="Dohra H."/>
            <person name="Shintani M."/>
        </authorList>
    </citation>
    <scope>NUCLEOTIDE SEQUENCE</scope>
    <source>
        <strain evidence="1">19CS4-2</strain>
    </source>
</reference>